<keyword evidence="1" id="KW-0732">Signal</keyword>
<dbReference type="Proteomes" id="UP000254326">
    <property type="component" value="Unassembled WGS sequence"/>
</dbReference>
<dbReference type="RefSeq" id="WP_115467962.1">
    <property type="nucleotide sequence ID" value="NZ_QKRA01000003.1"/>
</dbReference>
<dbReference type="PROSITE" id="PS51257">
    <property type="entry name" value="PROKAR_LIPOPROTEIN"/>
    <property type="match status" value="1"/>
</dbReference>
<organism evidence="2 3">
    <name type="scientific">Marinomonas piezotolerans</name>
    <dbReference type="NCBI Taxonomy" id="2213058"/>
    <lineage>
        <taxon>Bacteria</taxon>
        <taxon>Pseudomonadati</taxon>
        <taxon>Pseudomonadota</taxon>
        <taxon>Gammaproteobacteria</taxon>
        <taxon>Oceanospirillales</taxon>
        <taxon>Oceanospirillaceae</taxon>
        <taxon>Marinomonas</taxon>
    </lineage>
</organism>
<accession>A0A370UA88</accession>
<evidence type="ECO:0008006" key="4">
    <source>
        <dbReference type="Google" id="ProtNLM"/>
    </source>
</evidence>
<keyword evidence="3" id="KW-1185">Reference proteome</keyword>
<comment type="caution">
    <text evidence="2">The sequence shown here is derived from an EMBL/GenBank/DDBJ whole genome shotgun (WGS) entry which is preliminary data.</text>
</comment>
<dbReference type="AlphaFoldDB" id="A0A370UA88"/>
<name>A0A370UA88_9GAMM</name>
<feature type="signal peptide" evidence="1">
    <location>
        <begin position="1"/>
        <end position="19"/>
    </location>
</feature>
<evidence type="ECO:0000313" key="2">
    <source>
        <dbReference type="EMBL" id="RDL44699.1"/>
    </source>
</evidence>
<gene>
    <name evidence="2" type="ORF">DN730_09965</name>
</gene>
<feature type="chain" id="PRO_5016967982" description="Lipoprotein" evidence="1">
    <location>
        <begin position="20"/>
        <end position="88"/>
    </location>
</feature>
<dbReference type="EMBL" id="QKRA01000003">
    <property type="protein sequence ID" value="RDL44699.1"/>
    <property type="molecule type" value="Genomic_DNA"/>
</dbReference>
<evidence type="ECO:0000313" key="3">
    <source>
        <dbReference type="Proteomes" id="UP000254326"/>
    </source>
</evidence>
<protein>
    <recommendedName>
        <fullName evidence="4">Lipoprotein</fullName>
    </recommendedName>
</protein>
<proteinExistence type="predicted"/>
<reference evidence="2 3" key="1">
    <citation type="submission" date="2018-06" db="EMBL/GenBank/DDBJ databases">
        <title>Marinomonas sp. YLB-05 draft genome sequence.</title>
        <authorList>
            <person name="Yu L."/>
            <person name="Tang X."/>
        </authorList>
    </citation>
    <scope>NUCLEOTIDE SEQUENCE [LARGE SCALE GENOMIC DNA]</scope>
    <source>
        <strain evidence="2 3">YLB-05</strain>
    </source>
</reference>
<sequence>MKQLIILAMLFMLAGCAHQRFQTGLAVHDRGRDSPEIDLNPTLGYIRFETLNQRRDSAFFCEHVSAIDQQEDGYGLNACGVLFNINIR</sequence>
<evidence type="ECO:0000256" key="1">
    <source>
        <dbReference type="SAM" id="SignalP"/>
    </source>
</evidence>